<evidence type="ECO:0000313" key="3">
    <source>
        <dbReference type="EMBL" id="QEH34518.1"/>
    </source>
</evidence>
<feature type="transmembrane region" description="Helical" evidence="2">
    <location>
        <begin position="41"/>
        <end position="64"/>
    </location>
</feature>
<organism evidence="3 4">
    <name type="scientific">Aquisphaera giovannonii</name>
    <dbReference type="NCBI Taxonomy" id="406548"/>
    <lineage>
        <taxon>Bacteria</taxon>
        <taxon>Pseudomonadati</taxon>
        <taxon>Planctomycetota</taxon>
        <taxon>Planctomycetia</taxon>
        <taxon>Isosphaerales</taxon>
        <taxon>Isosphaeraceae</taxon>
        <taxon>Aquisphaera</taxon>
    </lineage>
</organism>
<feature type="region of interest" description="Disordered" evidence="1">
    <location>
        <begin position="1"/>
        <end position="33"/>
    </location>
</feature>
<protein>
    <submittedName>
        <fullName evidence="3">Uncharacterized protein</fullName>
    </submittedName>
</protein>
<feature type="transmembrane region" description="Helical" evidence="2">
    <location>
        <begin position="202"/>
        <end position="223"/>
    </location>
</feature>
<dbReference type="KEGG" id="agv:OJF2_30580"/>
<proteinExistence type="predicted"/>
<sequence length="277" mass="27728">MQNAETPSPSPASRHPLANGEAGGGADATPAAPAARPSGRAWLLVVAAGLLAGPAGFGCGEYAARVFAPSLELPPGIRGDRDKAPAEHARRLLESEFRTAIASNGTFGALLGLALGGAGGLARRSARAALWAGLIGLVLGGAAGAMGASLLVPLYNALHAPPSPDNATEEFFLAMATHGGMWAAVGGAAGLALGLGLGGRRAAPSLIGGLLGALVAATLYELCGPVPFPQERTLQPLGPRPELRLFACLATALLSSAGALWASEHLSLRRPTRPILS</sequence>
<evidence type="ECO:0000313" key="4">
    <source>
        <dbReference type="Proteomes" id="UP000324233"/>
    </source>
</evidence>
<gene>
    <name evidence="3" type="ORF">OJF2_30580</name>
</gene>
<feature type="transmembrane region" description="Helical" evidence="2">
    <location>
        <begin position="101"/>
        <end position="122"/>
    </location>
</feature>
<feature type="transmembrane region" description="Helical" evidence="2">
    <location>
        <begin position="243"/>
        <end position="263"/>
    </location>
</feature>
<keyword evidence="2" id="KW-0812">Transmembrane</keyword>
<keyword evidence="4" id="KW-1185">Reference proteome</keyword>
<keyword evidence="2" id="KW-0472">Membrane</keyword>
<dbReference type="Proteomes" id="UP000324233">
    <property type="component" value="Chromosome"/>
</dbReference>
<feature type="transmembrane region" description="Helical" evidence="2">
    <location>
        <begin position="129"/>
        <end position="151"/>
    </location>
</feature>
<keyword evidence="2" id="KW-1133">Transmembrane helix</keyword>
<evidence type="ECO:0000256" key="1">
    <source>
        <dbReference type="SAM" id="MobiDB-lite"/>
    </source>
</evidence>
<accession>A0A5B9W1W5</accession>
<reference evidence="3 4" key="1">
    <citation type="submission" date="2019-08" db="EMBL/GenBank/DDBJ databases">
        <title>Deep-cultivation of Planctomycetes and their phenomic and genomic characterization uncovers novel biology.</title>
        <authorList>
            <person name="Wiegand S."/>
            <person name="Jogler M."/>
            <person name="Boedeker C."/>
            <person name="Pinto D."/>
            <person name="Vollmers J."/>
            <person name="Rivas-Marin E."/>
            <person name="Kohn T."/>
            <person name="Peeters S.H."/>
            <person name="Heuer A."/>
            <person name="Rast P."/>
            <person name="Oberbeckmann S."/>
            <person name="Bunk B."/>
            <person name="Jeske O."/>
            <person name="Meyerdierks A."/>
            <person name="Storesund J.E."/>
            <person name="Kallscheuer N."/>
            <person name="Luecker S."/>
            <person name="Lage O.M."/>
            <person name="Pohl T."/>
            <person name="Merkel B.J."/>
            <person name="Hornburger P."/>
            <person name="Mueller R.-W."/>
            <person name="Bruemmer F."/>
            <person name="Labrenz M."/>
            <person name="Spormann A.M."/>
            <person name="Op den Camp H."/>
            <person name="Overmann J."/>
            <person name="Amann R."/>
            <person name="Jetten M.S.M."/>
            <person name="Mascher T."/>
            <person name="Medema M.H."/>
            <person name="Devos D.P."/>
            <person name="Kaster A.-K."/>
            <person name="Ovreas L."/>
            <person name="Rohde M."/>
            <person name="Galperin M.Y."/>
            <person name="Jogler C."/>
        </authorList>
    </citation>
    <scope>NUCLEOTIDE SEQUENCE [LARGE SCALE GENOMIC DNA]</scope>
    <source>
        <strain evidence="3 4">OJF2</strain>
    </source>
</reference>
<dbReference type="AlphaFoldDB" id="A0A5B9W1W5"/>
<name>A0A5B9W1W5_9BACT</name>
<feature type="transmembrane region" description="Helical" evidence="2">
    <location>
        <begin position="171"/>
        <end position="195"/>
    </location>
</feature>
<evidence type="ECO:0000256" key="2">
    <source>
        <dbReference type="SAM" id="Phobius"/>
    </source>
</evidence>
<dbReference type="RefSeq" id="WP_148594434.1">
    <property type="nucleotide sequence ID" value="NZ_CP042997.1"/>
</dbReference>
<dbReference type="EMBL" id="CP042997">
    <property type="protein sequence ID" value="QEH34518.1"/>
    <property type="molecule type" value="Genomic_DNA"/>
</dbReference>